<organism evidence="1 2">
    <name type="scientific">Candolleomyces aberdarensis</name>
    <dbReference type="NCBI Taxonomy" id="2316362"/>
    <lineage>
        <taxon>Eukaryota</taxon>
        <taxon>Fungi</taxon>
        <taxon>Dikarya</taxon>
        <taxon>Basidiomycota</taxon>
        <taxon>Agaricomycotina</taxon>
        <taxon>Agaricomycetes</taxon>
        <taxon>Agaricomycetidae</taxon>
        <taxon>Agaricales</taxon>
        <taxon>Agaricineae</taxon>
        <taxon>Psathyrellaceae</taxon>
        <taxon>Candolleomyces</taxon>
    </lineage>
</organism>
<dbReference type="OrthoDB" id="3217549at2759"/>
<sequence>MKVLNLPTEILGKIFDHYVHDRPKVRQVDRARARRISAYSDSQTHPVDLTHICRLWRSSAISMPQLWATIHAFEIESEGDVKMFELWLERSASGAGTYPLTLTIRQKESQGQETPVQCFGEVISLAISQHQRWRHISLWLYADSQPFFEPLYAVAPLSTLREFQVDFNQWNPDGLRHLIRAFCSSTALRSVRIGVGTDNALMRNLVFDIVPWDRLTTLRFFALQPSHFIRILSSSMDTLQHISVSVLVSPFHGDSTTPIPDVTMRRLQSLCIQNFTFGGHGSETFDRLTLPSLRELYLPRGFEDPELQTRGWESLLSLLERSNCKLQAFEFGDDNIPDLIKNLKSPLFEHLTNLTLSSVLANHSDALLQLLDALSEACEETQRPRMLPLLETLMLKFVHSKDSVREMVSARVAAYGGWGKSKLRRVCAQYIDFEEYALEMDLNDRE</sequence>
<reference evidence="1 2" key="1">
    <citation type="submission" date="2019-01" db="EMBL/GenBank/DDBJ databases">
        <title>Draft genome sequence of Psathyrella aberdarensis IHI B618.</title>
        <authorList>
            <person name="Buettner E."/>
            <person name="Kellner H."/>
        </authorList>
    </citation>
    <scope>NUCLEOTIDE SEQUENCE [LARGE SCALE GENOMIC DNA]</scope>
    <source>
        <strain evidence="1 2">IHI B618</strain>
    </source>
</reference>
<protein>
    <submittedName>
        <fullName evidence="1">Uncharacterized protein</fullName>
    </submittedName>
</protein>
<dbReference type="SUPFAM" id="SSF52047">
    <property type="entry name" value="RNI-like"/>
    <property type="match status" value="1"/>
</dbReference>
<dbReference type="Gene3D" id="3.80.10.10">
    <property type="entry name" value="Ribonuclease Inhibitor"/>
    <property type="match status" value="1"/>
</dbReference>
<accession>A0A4Q2DM63</accession>
<evidence type="ECO:0000313" key="1">
    <source>
        <dbReference type="EMBL" id="RXW20361.1"/>
    </source>
</evidence>
<name>A0A4Q2DM63_9AGAR</name>
<dbReference type="EMBL" id="SDEE01000153">
    <property type="protein sequence ID" value="RXW20361.1"/>
    <property type="molecule type" value="Genomic_DNA"/>
</dbReference>
<keyword evidence="2" id="KW-1185">Reference proteome</keyword>
<comment type="caution">
    <text evidence="1">The sequence shown here is derived from an EMBL/GenBank/DDBJ whole genome shotgun (WGS) entry which is preliminary data.</text>
</comment>
<evidence type="ECO:0000313" key="2">
    <source>
        <dbReference type="Proteomes" id="UP000290288"/>
    </source>
</evidence>
<dbReference type="InterPro" id="IPR032675">
    <property type="entry name" value="LRR_dom_sf"/>
</dbReference>
<dbReference type="AlphaFoldDB" id="A0A4Q2DM63"/>
<gene>
    <name evidence="1" type="ORF">EST38_g5496</name>
</gene>
<proteinExistence type="predicted"/>
<dbReference type="Proteomes" id="UP000290288">
    <property type="component" value="Unassembled WGS sequence"/>
</dbReference>